<dbReference type="SUPFAM" id="SSF56436">
    <property type="entry name" value="C-type lectin-like"/>
    <property type="match status" value="1"/>
</dbReference>
<dbReference type="InterPro" id="IPR016186">
    <property type="entry name" value="C-type_lectin-like/link_sf"/>
</dbReference>
<dbReference type="InterPro" id="IPR016187">
    <property type="entry name" value="CTDL_fold"/>
</dbReference>
<keyword evidence="4" id="KW-0067">ATP-binding</keyword>
<dbReference type="SMART" id="SM00220">
    <property type="entry name" value="S_TKc"/>
    <property type="match status" value="1"/>
</dbReference>
<dbReference type="PROSITE" id="PS50011">
    <property type="entry name" value="PROTEIN_KINASE_DOM"/>
    <property type="match status" value="1"/>
</dbReference>
<gene>
    <name evidence="9" type="ORF">GCM10023213_03580</name>
</gene>
<organism evidence="9 10">
    <name type="scientific">Prosthecobacter algae</name>
    <dbReference type="NCBI Taxonomy" id="1144682"/>
    <lineage>
        <taxon>Bacteria</taxon>
        <taxon>Pseudomonadati</taxon>
        <taxon>Verrucomicrobiota</taxon>
        <taxon>Verrucomicrobiia</taxon>
        <taxon>Verrucomicrobiales</taxon>
        <taxon>Verrucomicrobiaceae</taxon>
        <taxon>Prosthecobacter</taxon>
    </lineage>
</organism>
<sequence>MGRKPAHKKPTATLNGLNPLGLLDGVLGGQATDWEPPMAEELEPLFPGYHDFQFIDRGGMGAVYAATQKSLERRVAIKILPPEMGQDMAFVDRFHQEARLLARLQHPHIVAVYDFGRNASGHLFIVMEYVEGTSLLDVMKQGQMPLSKVLEVITQVCEALQFAHDHGVIHRDIKPTNILLDVWGRARVADFGLAKLAASSQHATTQSRSGMVMGTPGYAAPEQRRAEADLDHRADIFSVGVTLYELLTGHLPVGVFEPPSKKSEAPVVLDKVVTRALRERPADRYQRASDMRQALAKVAEQMERSVMHRAIAKRPMVSMMTSVIVGAGFIYLLDALNNELLLKPQPVSATYVDSEHGPTVVRLNDQFSLVRLKLSWEEARRRIQVTSGVEMASFHSQKEVDEVTEKLREMGVNSPVWTGGKVEPETGRVSWDDGSAFDFEAWMPRAETPPLRITEIQAKNRTTLKDAQGNTPDWIEVHNSGSKPMNITGWHLRHLTGRYAFEGRLGGVRSQIPTDNLVIQPGEYKVIYCIESETPQDGGLMFGFQLEAQVGRLRWCDPYGQVIQSIETDWELFPADGSLVCDAEGQNWAWATKPTPGAENPPFEENQGFHSGPSTSSTPMAVLLLPDFDGRWTLDVQRRTAWSLIRRAPTGPAARR</sequence>
<dbReference type="PANTHER" id="PTHR43289:SF6">
    <property type="entry name" value="SERINE_THREONINE-PROTEIN KINASE NEKL-3"/>
    <property type="match status" value="1"/>
</dbReference>
<dbReference type="PROSITE" id="PS00108">
    <property type="entry name" value="PROTEIN_KINASE_ST"/>
    <property type="match status" value="1"/>
</dbReference>
<evidence type="ECO:0000259" key="8">
    <source>
        <dbReference type="PROSITE" id="PS51841"/>
    </source>
</evidence>
<proteinExistence type="predicted"/>
<dbReference type="Proteomes" id="UP001499852">
    <property type="component" value="Unassembled WGS sequence"/>
</dbReference>
<feature type="region of interest" description="Disordered" evidence="5">
    <location>
        <begin position="594"/>
        <end position="615"/>
    </location>
</feature>
<dbReference type="CDD" id="cd14014">
    <property type="entry name" value="STKc_PknB_like"/>
    <property type="match status" value="1"/>
</dbReference>
<evidence type="ECO:0008006" key="11">
    <source>
        <dbReference type="Google" id="ProtNLM"/>
    </source>
</evidence>
<keyword evidence="10" id="KW-1185">Reference proteome</keyword>
<evidence type="ECO:0000313" key="10">
    <source>
        <dbReference type="Proteomes" id="UP001499852"/>
    </source>
</evidence>
<dbReference type="InterPro" id="IPR001322">
    <property type="entry name" value="Lamin_tail_dom"/>
</dbReference>
<dbReference type="Gene3D" id="3.30.200.20">
    <property type="entry name" value="Phosphorylase Kinase, domain 1"/>
    <property type="match status" value="1"/>
</dbReference>
<dbReference type="Gene3D" id="3.10.100.10">
    <property type="entry name" value="Mannose-Binding Protein A, subunit A"/>
    <property type="match status" value="1"/>
</dbReference>
<evidence type="ECO:0000256" key="2">
    <source>
        <dbReference type="ARBA" id="ARBA00022741"/>
    </source>
</evidence>
<keyword evidence="1" id="KW-0808">Transferase</keyword>
<reference evidence="10" key="1">
    <citation type="journal article" date="2019" name="Int. J. Syst. Evol. Microbiol.">
        <title>The Global Catalogue of Microorganisms (GCM) 10K type strain sequencing project: providing services to taxonomists for standard genome sequencing and annotation.</title>
        <authorList>
            <consortium name="The Broad Institute Genomics Platform"/>
            <consortium name="The Broad Institute Genome Sequencing Center for Infectious Disease"/>
            <person name="Wu L."/>
            <person name="Ma J."/>
        </authorList>
    </citation>
    <scope>NUCLEOTIDE SEQUENCE [LARGE SCALE GENOMIC DNA]</scope>
    <source>
        <strain evidence="10">JCM 18053</strain>
    </source>
</reference>
<keyword evidence="3" id="KW-0418">Kinase</keyword>
<protein>
    <recommendedName>
        <fullName evidence="11">Non-specific serine/threonine protein kinase</fullName>
    </recommendedName>
</protein>
<dbReference type="InterPro" id="IPR036415">
    <property type="entry name" value="Lamin_tail_dom_sf"/>
</dbReference>
<dbReference type="InterPro" id="IPR011009">
    <property type="entry name" value="Kinase-like_dom_sf"/>
</dbReference>
<evidence type="ECO:0000259" key="6">
    <source>
        <dbReference type="PROSITE" id="PS50011"/>
    </source>
</evidence>
<dbReference type="CDD" id="cd00037">
    <property type="entry name" value="CLECT"/>
    <property type="match status" value="1"/>
</dbReference>
<dbReference type="Gene3D" id="1.10.510.10">
    <property type="entry name" value="Transferase(Phosphotransferase) domain 1"/>
    <property type="match status" value="1"/>
</dbReference>
<dbReference type="Pfam" id="PF00932">
    <property type="entry name" value="LTD"/>
    <property type="match status" value="1"/>
</dbReference>
<dbReference type="PROSITE" id="PS50041">
    <property type="entry name" value="C_TYPE_LECTIN_2"/>
    <property type="match status" value="1"/>
</dbReference>
<dbReference type="InterPro" id="IPR000719">
    <property type="entry name" value="Prot_kinase_dom"/>
</dbReference>
<evidence type="ECO:0000256" key="5">
    <source>
        <dbReference type="SAM" id="MobiDB-lite"/>
    </source>
</evidence>
<feature type="domain" description="C-type lectin" evidence="7">
    <location>
        <begin position="367"/>
        <end position="474"/>
    </location>
</feature>
<dbReference type="InterPro" id="IPR001304">
    <property type="entry name" value="C-type_lectin-like"/>
</dbReference>
<evidence type="ECO:0000256" key="1">
    <source>
        <dbReference type="ARBA" id="ARBA00022679"/>
    </source>
</evidence>
<dbReference type="SUPFAM" id="SSF56112">
    <property type="entry name" value="Protein kinase-like (PK-like)"/>
    <property type="match status" value="1"/>
</dbReference>
<dbReference type="EMBL" id="BAABIA010000001">
    <property type="protein sequence ID" value="GAA5133538.1"/>
    <property type="molecule type" value="Genomic_DNA"/>
</dbReference>
<dbReference type="PANTHER" id="PTHR43289">
    <property type="entry name" value="MITOGEN-ACTIVATED PROTEIN KINASE KINASE KINASE 20-RELATED"/>
    <property type="match status" value="1"/>
</dbReference>
<accession>A0ABP9NTW2</accession>
<feature type="domain" description="LTD" evidence="8">
    <location>
        <begin position="439"/>
        <end position="596"/>
    </location>
</feature>
<evidence type="ECO:0000256" key="3">
    <source>
        <dbReference type="ARBA" id="ARBA00022777"/>
    </source>
</evidence>
<dbReference type="Pfam" id="PF00069">
    <property type="entry name" value="Pkinase"/>
    <property type="match status" value="1"/>
</dbReference>
<dbReference type="PROSITE" id="PS51841">
    <property type="entry name" value="LTD"/>
    <property type="match status" value="1"/>
</dbReference>
<feature type="domain" description="Protein kinase" evidence="6">
    <location>
        <begin position="49"/>
        <end position="330"/>
    </location>
</feature>
<evidence type="ECO:0000313" key="9">
    <source>
        <dbReference type="EMBL" id="GAA5133538.1"/>
    </source>
</evidence>
<dbReference type="SUPFAM" id="SSF74853">
    <property type="entry name" value="Lamin A/C globular tail domain"/>
    <property type="match status" value="1"/>
</dbReference>
<evidence type="ECO:0000256" key="4">
    <source>
        <dbReference type="ARBA" id="ARBA00022840"/>
    </source>
</evidence>
<keyword evidence="2" id="KW-0547">Nucleotide-binding</keyword>
<evidence type="ECO:0000259" key="7">
    <source>
        <dbReference type="PROSITE" id="PS50041"/>
    </source>
</evidence>
<dbReference type="InterPro" id="IPR008271">
    <property type="entry name" value="Ser/Thr_kinase_AS"/>
</dbReference>
<name>A0ABP9NTW2_9BACT</name>
<comment type="caution">
    <text evidence="9">The sequence shown here is derived from an EMBL/GenBank/DDBJ whole genome shotgun (WGS) entry which is preliminary data.</text>
</comment>